<organism evidence="2 3">
    <name type="scientific">Tropilaelaps mercedesae</name>
    <dbReference type="NCBI Taxonomy" id="418985"/>
    <lineage>
        <taxon>Eukaryota</taxon>
        <taxon>Metazoa</taxon>
        <taxon>Ecdysozoa</taxon>
        <taxon>Arthropoda</taxon>
        <taxon>Chelicerata</taxon>
        <taxon>Arachnida</taxon>
        <taxon>Acari</taxon>
        <taxon>Parasitiformes</taxon>
        <taxon>Mesostigmata</taxon>
        <taxon>Gamasina</taxon>
        <taxon>Dermanyssoidea</taxon>
        <taxon>Laelapidae</taxon>
        <taxon>Tropilaelaps</taxon>
    </lineage>
</organism>
<feature type="compositionally biased region" description="Basic and acidic residues" evidence="1">
    <location>
        <begin position="25"/>
        <end position="40"/>
    </location>
</feature>
<dbReference type="EMBL" id="MNPL01003720">
    <property type="protein sequence ID" value="OQR77306.1"/>
    <property type="molecule type" value="Genomic_DNA"/>
</dbReference>
<gene>
    <name evidence="2" type="ORF">BIW11_07191</name>
</gene>
<name>A0A1V9XUX2_9ACAR</name>
<feature type="compositionally biased region" description="Polar residues" evidence="1">
    <location>
        <begin position="11"/>
        <end position="21"/>
    </location>
</feature>
<feature type="compositionally biased region" description="Polar residues" evidence="1">
    <location>
        <begin position="49"/>
        <end position="63"/>
    </location>
</feature>
<dbReference type="InParanoid" id="A0A1V9XUX2"/>
<feature type="non-terminal residue" evidence="2">
    <location>
        <position position="126"/>
    </location>
</feature>
<dbReference type="AlphaFoldDB" id="A0A1V9XUX2"/>
<evidence type="ECO:0000313" key="2">
    <source>
        <dbReference type="EMBL" id="OQR77306.1"/>
    </source>
</evidence>
<evidence type="ECO:0000313" key="3">
    <source>
        <dbReference type="Proteomes" id="UP000192247"/>
    </source>
</evidence>
<sequence>MSFDRDGLKLKTSTVTNSVANSGVPEERNAGSSPGDDHLPGPDGALDSSALTSSVYGTPRTQCSSASEDSPSPGSCRDNNSLFLAPPGGSEGNSIFEGGSSSCSSSRDTPTTRQRSTINVDKYELA</sequence>
<dbReference type="Proteomes" id="UP000192247">
    <property type="component" value="Unassembled WGS sequence"/>
</dbReference>
<feature type="compositionally biased region" description="Low complexity" evidence="1">
    <location>
        <begin position="64"/>
        <end position="75"/>
    </location>
</feature>
<proteinExistence type="predicted"/>
<protein>
    <submittedName>
        <fullName evidence="2">Uncharacterized protein</fullName>
    </submittedName>
</protein>
<comment type="caution">
    <text evidence="2">The sequence shown here is derived from an EMBL/GenBank/DDBJ whole genome shotgun (WGS) entry which is preliminary data.</text>
</comment>
<accession>A0A1V9XUX2</accession>
<feature type="compositionally biased region" description="Polar residues" evidence="1">
    <location>
        <begin position="107"/>
        <end position="119"/>
    </location>
</feature>
<keyword evidence="3" id="KW-1185">Reference proteome</keyword>
<reference evidence="2 3" key="1">
    <citation type="journal article" date="2017" name="Gigascience">
        <title>Draft genome of the honey bee ectoparasitic mite, Tropilaelaps mercedesae, is shaped by the parasitic life history.</title>
        <authorList>
            <person name="Dong X."/>
            <person name="Armstrong S.D."/>
            <person name="Xia D."/>
            <person name="Makepeace B.L."/>
            <person name="Darby A.C."/>
            <person name="Kadowaki T."/>
        </authorList>
    </citation>
    <scope>NUCLEOTIDE SEQUENCE [LARGE SCALE GENOMIC DNA]</scope>
    <source>
        <strain evidence="2">Wuxi-XJTLU</strain>
    </source>
</reference>
<feature type="region of interest" description="Disordered" evidence="1">
    <location>
        <begin position="1"/>
        <end position="126"/>
    </location>
</feature>
<evidence type="ECO:0000256" key="1">
    <source>
        <dbReference type="SAM" id="MobiDB-lite"/>
    </source>
</evidence>